<gene>
    <name evidence="1" type="ORF">GZ989_011535</name>
</gene>
<accession>A0A974MV75</accession>
<organism evidence="1 2">
    <name type="scientific">Campylobacter fetus</name>
    <dbReference type="NCBI Taxonomy" id="196"/>
    <lineage>
        <taxon>Bacteria</taxon>
        <taxon>Pseudomonadati</taxon>
        <taxon>Campylobacterota</taxon>
        <taxon>Epsilonproteobacteria</taxon>
        <taxon>Campylobacterales</taxon>
        <taxon>Campylobacteraceae</taxon>
        <taxon>Campylobacter</taxon>
    </lineage>
</organism>
<protein>
    <submittedName>
        <fullName evidence="1">Toprim domain-containing protein</fullName>
    </submittedName>
</protein>
<dbReference type="PANTHER" id="PTHR30313:SF2">
    <property type="entry name" value="DNA PRIMASE"/>
    <property type="match status" value="1"/>
</dbReference>
<evidence type="ECO:0000313" key="2">
    <source>
        <dbReference type="Proteomes" id="UP000514628"/>
    </source>
</evidence>
<dbReference type="InterPro" id="IPR036977">
    <property type="entry name" value="DNA_primase_Znf_CHC2"/>
</dbReference>
<dbReference type="GO" id="GO:0005737">
    <property type="term" value="C:cytoplasm"/>
    <property type="evidence" value="ECO:0007669"/>
    <property type="project" value="TreeGrafter"/>
</dbReference>
<dbReference type="SUPFAM" id="SSF56731">
    <property type="entry name" value="DNA primase core"/>
    <property type="match status" value="1"/>
</dbReference>
<reference evidence="2" key="1">
    <citation type="submission" date="2020-07" db="EMBL/GenBank/DDBJ databases">
        <title>A comparison of fourteen fully characterised mammalian-associated Campylobacter fetus isolates suggests a mechanism by which bovine-adapted biotypes have evolved high genomic plasticity.</title>
        <authorList>
            <person name="Nadin-Davis S.A."/>
            <person name="Chmara J.T."/>
            <person name="Carillo C."/>
            <person name="Amoako K."/>
            <person name="Goji N."/>
            <person name="Duceppe M.-O."/>
            <person name="Devenish J."/>
        </authorList>
    </citation>
    <scope>NUCLEOTIDE SEQUENCE [LARGE SCALE GENOMIC DNA]</scope>
    <source>
        <strain evidence="2">CFViADRI1362</strain>
        <plasmid evidence="2">pcfviadri1362_p3</plasmid>
    </source>
</reference>
<dbReference type="Proteomes" id="UP000514628">
    <property type="component" value="Plasmid pCFViADRI1362_P3"/>
</dbReference>
<dbReference type="SUPFAM" id="SSF57783">
    <property type="entry name" value="Zinc beta-ribbon"/>
    <property type="match status" value="1"/>
</dbReference>
<dbReference type="GO" id="GO:0003677">
    <property type="term" value="F:DNA binding"/>
    <property type="evidence" value="ECO:0007669"/>
    <property type="project" value="InterPro"/>
</dbReference>
<name>A0A974MV75_CAMFE</name>
<keyword evidence="1" id="KW-0614">Plasmid</keyword>
<dbReference type="GO" id="GO:0006269">
    <property type="term" value="P:DNA replication, synthesis of primer"/>
    <property type="evidence" value="ECO:0007669"/>
    <property type="project" value="TreeGrafter"/>
</dbReference>
<geneLocation type="plasmid" evidence="2">
    <name>pcfviadri1362_p3</name>
</geneLocation>
<dbReference type="GO" id="GO:0008270">
    <property type="term" value="F:zinc ion binding"/>
    <property type="evidence" value="ECO:0007669"/>
    <property type="project" value="InterPro"/>
</dbReference>
<sequence>MNHTREETAQILMGLGYEIDRSWKFRIRADDATPSASINGKTGKIKDFGSGWYGSAIDLMIDFHGYSKANAFKKAKEILGQDIDLNFSNFTHTKQSDTKEQPFITQNYIDKFQQERKENFKRYWELLSQTMPTATKEQKEKIAKQFEIGYTKKGDRLIMPIKDEFGNCVTLWKYNKHPTPFIGENGEMIQLPKLMFSGNRKRSPLNIGSLEQYATASKESNEPIFIMEGEKDCLNALAKGLNAITLGSANALVEERHIPLFKDTKITICYDYDEAGINGAKALKEQLKDTCKSVEILDWEKIFTQFKWSKDEIKKGFDFTDYLVKTEQEHKKEIHKDIER</sequence>
<dbReference type="Gene3D" id="3.90.580.10">
    <property type="entry name" value="Zinc finger, CHC2-type domain"/>
    <property type="match status" value="1"/>
</dbReference>
<evidence type="ECO:0000313" key="1">
    <source>
        <dbReference type="EMBL" id="QMS59947.1"/>
    </source>
</evidence>
<dbReference type="CDD" id="cd01029">
    <property type="entry name" value="TOPRIM_primases"/>
    <property type="match status" value="1"/>
</dbReference>
<dbReference type="Gene3D" id="3.40.1360.10">
    <property type="match status" value="1"/>
</dbReference>
<dbReference type="AlphaFoldDB" id="A0A974MV75"/>
<proteinExistence type="predicted"/>
<dbReference type="InterPro" id="IPR050219">
    <property type="entry name" value="DnaG_primase"/>
</dbReference>
<dbReference type="EMBL" id="CP059435">
    <property type="protein sequence ID" value="QMS59947.1"/>
    <property type="molecule type" value="Genomic_DNA"/>
</dbReference>
<dbReference type="RefSeq" id="WP_065843585.1">
    <property type="nucleotide sequence ID" value="NZ_CP059435.1"/>
</dbReference>
<dbReference type="PANTHER" id="PTHR30313">
    <property type="entry name" value="DNA PRIMASE"/>
    <property type="match status" value="1"/>
</dbReference>
<dbReference type="Pfam" id="PF13155">
    <property type="entry name" value="Toprim_2"/>
    <property type="match status" value="1"/>
</dbReference>
<dbReference type="InterPro" id="IPR034154">
    <property type="entry name" value="TOPRIM_DnaG/twinkle"/>
</dbReference>